<dbReference type="GO" id="GO:0016887">
    <property type="term" value="F:ATP hydrolysis activity"/>
    <property type="evidence" value="ECO:0007669"/>
    <property type="project" value="InterPro"/>
</dbReference>
<organism evidence="11 12">
    <name type="scientific">Euroglyphus maynei</name>
    <name type="common">Mayne's house dust mite</name>
    <dbReference type="NCBI Taxonomy" id="6958"/>
    <lineage>
        <taxon>Eukaryota</taxon>
        <taxon>Metazoa</taxon>
        <taxon>Ecdysozoa</taxon>
        <taxon>Arthropoda</taxon>
        <taxon>Chelicerata</taxon>
        <taxon>Arachnida</taxon>
        <taxon>Acari</taxon>
        <taxon>Acariformes</taxon>
        <taxon>Sarcoptiformes</taxon>
        <taxon>Astigmata</taxon>
        <taxon>Psoroptidia</taxon>
        <taxon>Analgoidea</taxon>
        <taxon>Pyroglyphidae</taxon>
        <taxon>Pyroglyphinae</taxon>
        <taxon>Euroglyphus</taxon>
    </lineage>
</organism>
<evidence type="ECO:0000256" key="9">
    <source>
        <dbReference type="SAM" id="Phobius"/>
    </source>
</evidence>
<keyword evidence="12" id="KW-1185">Reference proteome</keyword>
<dbReference type="GO" id="GO:0005524">
    <property type="term" value="F:ATP binding"/>
    <property type="evidence" value="ECO:0007669"/>
    <property type="project" value="UniProtKB-KW"/>
</dbReference>
<dbReference type="SMART" id="SM00382">
    <property type="entry name" value="AAA"/>
    <property type="match status" value="1"/>
</dbReference>
<keyword evidence="7 9" id="KW-1133">Transmembrane helix</keyword>
<evidence type="ECO:0000256" key="2">
    <source>
        <dbReference type="ARBA" id="ARBA00005814"/>
    </source>
</evidence>
<keyword evidence="4 9" id="KW-0812">Transmembrane</keyword>
<feature type="non-terminal residue" evidence="11">
    <location>
        <position position="666"/>
    </location>
</feature>
<feature type="transmembrane region" description="Helical" evidence="9">
    <location>
        <begin position="494"/>
        <end position="513"/>
    </location>
</feature>
<sequence>MIDYGIDTTKIYSDVIKIFTNIVIIRMMTIILMFFRFSANLSAKKFSQSKIDQLKPINFDTVIDVSYENVDIDLTEVTRNKEDKEIDFEKFTNGKIMIAWRSVTLFATTSIYEIRSANDIKPDSKLILRNLNGQFRFGTLNALMGPSGAGKTSLLKVLNGQMKTRLSVESKFFLTKYCPTRVCYLTQEVSGHLMPGLTALQSLIYASKLKNAFESSLVNHERIAVNLLNELGMADSADTFVQKCSGGERKRLALGLELTSLRMPNLICIDEPTSGLDSNSAEIVIACLRRVAQLHNLTIIASVHQPNIEVLMMFDQLYVLAKGGVCVYSGKPTNIRQYLSRISTDETIKNDEFPVEKLIKYSCLNHSNLFVQELAKNANEKILKENPDEDTVSVMDGIPTNMNRFSLRHSWFLIQRYFTYFKGYQWLPFSIFTIMLISQGNNLRSMFDEKIAQPSGCIDWDDDYNNTCNNNYNDNDVEKNEEMFDLKLNFVRNYSTLFTATLFLLLQTSFIFYNDIRYFWNEHRNGWYSAGVFYLTRIIIEWIQIMAVLAIFDYIIDIYEPIQSGMYFWQWFFHSMATISMQGAGYLLTIMANKDDFKTLAILLVGLGISNALLSNGGTPIRQLHYFYQFLSNISPLRFAIEALLLRLYGFGRCLPRQTPALLYKL</sequence>
<dbReference type="InterPro" id="IPR013525">
    <property type="entry name" value="ABC2_TM"/>
</dbReference>
<reference evidence="11 12" key="1">
    <citation type="submission" date="2017-03" db="EMBL/GenBank/DDBJ databases">
        <title>Genome Survey of Euroglyphus maynei.</title>
        <authorList>
            <person name="Arlian L.G."/>
            <person name="Morgan M.S."/>
            <person name="Rider S.D."/>
        </authorList>
    </citation>
    <scope>NUCLEOTIDE SEQUENCE [LARGE SCALE GENOMIC DNA]</scope>
    <source>
        <strain evidence="11">Arlian Lab</strain>
        <tissue evidence="11">Whole body</tissue>
    </source>
</reference>
<feature type="transmembrane region" description="Helical" evidence="9">
    <location>
        <begin position="568"/>
        <end position="590"/>
    </location>
</feature>
<dbReference type="PROSITE" id="PS00211">
    <property type="entry name" value="ABC_TRANSPORTER_1"/>
    <property type="match status" value="1"/>
</dbReference>
<dbReference type="InterPro" id="IPR003439">
    <property type="entry name" value="ABC_transporter-like_ATP-bd"/>
</dbReference>
<dbReference type="Pfam" id="PF00005">
    <property type="entry name" value="ABC_tran"/>
    <property type="match status" value="1"/>
</dbReference>
<feature type="transmembrane region" description="Helical" evidence="9">
    <location>
        <begin position="597"/>
        <end position="614"/>
    </location>
</feature>
<feature type="transmembrane region" description="Helical" evidence="9">
    <location>
        <begin position="15"/>
        <end position="35"/>
    </location>
</feature>
<keyword evidence="5" id="KW-0547">Nucleotide-binding</keyword>
<evidence type="ECO:0000259" key="10">
    <source>
        <dbReference type="PROSITE" id="PS50893"/>
    </source>
</evidence>
<feature type="domain" description="ABC transporter" evidence="10">
    <location>
        <begin position="106"/>
        <end position="347"/>
    </location>
</feature>
<dbReference type="SUPFAM" id="SSF52540">
    <property type="entry name" value="P-loop containing nucleoside triphosphate hydrolases"/>
    <property type="match status" value="1"/>
</dbReference>
<dbReference type="AlphaFoldDB" id="A0A1Y3BNR1"/>
<feature type="transmembrane region" description="Helical" evidence="9">
    <location>
        <begin position="534"/>
        <end position="556"/>
    </location>
</feature>
<evidence type="ECO:0000313" key="12">
    <source>
        <dbReference type="Proteomes" id="UP000194236"/>
    </source>
</evidence>
<gene>
    <name evidence="11" type="ORF">BLA29_003134</name>
</gene>
<dbReference type="InterPro" id="IPR050352">
    <property type="entry name" value="ABCG_transporters"/>
</dbReference>
<dbReference type="InterPro" id="IPR017871">
    <property type="entry name" value="ABC_transporter-like_CS"/>
</dbReference>
<proteinExistence type="inferred from homology"/>
<dbReference type="GO" id="GO:0016020">
    <property type="term" value="C:membrane"/>
    <property type="evidence" value="ECO:0007669"/>
    <property type="project" value="UniProtKB-SubCell"/>
</dbReference>
<evidence type="ECO:0000313" key="11">
    <source>
        <dbReference type="EMBL" id="OTF81654.1"/>
    </source>
</evidence>
<dbReference type="OrthoDB" id="6515124at2759"/>
<comment type="similarity">
    <text evidence="2">Belongs to the ABC transporter superfamily. ABCG family. Eye pigment precursor importer (TC 3.A.1.204) subfamily.</text>
</comment>
<dbReference type="PANTHER" id="PTHR48041:SF91">
    <property type="entry name" value="ABC TRANSPORTER G FAMILY MEMBER 28"/>
    <property type="match status" value="1"/>
</dbReference>
<protein>
    <recommendedName>
        <fullName evidence="10">ABC transporter domain-containing protein</fullName>
    </recommendedName>
</protein>
<evidence type="ECO:0000256" key="6">
    <source>
        <dbReference type="ARBA" id="ARBA00022840"/>
    </source>
</evidence>
<dbReference type="Proteomes" id="UP000194236">
    <property type="component" value="Unassembled WGS sequence"/>
</dbReference>
<evidence type="ECO:0000256" key="7">
    <source>
        <dbReference type="ARBA" id="ARBA00022989"/>
    </source>
</evidence>
<dbReference type="PANTHER" id="PTHR48041">
    <property type="entry name" value="ABC TRANSPORTER G FAMILY MEMBER 28"/>
    <property type="match status" value="1"/>
</dbReference>
<keyword evidence="6" id="KW-0067">ATP-binding</keyword>
<keyword evidence="8 9" id="KW-0472">Membrane</keyword>
<dbReference type="InterPro" id="IPR043926">
    <property type="entry name" value="ABCG_dom"/>
</dbReference>
<evidence type="ECO:0000256" key="1">
    <source>
        <dbReference type="ARBA" id="ARBA00004141"/>
    </source>
</evidence>
<dbReference type="Pfam" id="PF01061">
    <property type="entry name" value="ABC2_membrane"/>
    <property type="match status" value="1"/>
</dbReference>
<dbReference type="GO" id="GO:0140359">
    <property type="term" value="F:ABC-type transporter activity"/>
    <property type="evidence" value="ECO:0007669"/>
    <property type="project" value="InterPro"/>
</dbReference>
<comment type="subcellular location">
    <subcellularLocation>
        <location evidence="1">Membrane</location>
        <topology evidence="1">Multi-pass membrane protein</topology>
    </subcellularLocation>
</comment>
<dbReference type="Pfam" id="PF19055">
    <property type="entry name" value="ABC2_membrane_7"/>
    <property type="match status" value="1"/>
</dbReference>
<dbReference type="Gene3D" id="3.40.50.300">
    <property type="entry name" value="P-loop containing nucleotide triphosphate hydrolases"/>
    <property type="match status" value="1"/>
</dbReference>
<keyword evidence="3" id="KW-0813">Transport</keyword>
<dbReference type="EMBL" id="MUJZ01012457">
    <property type="protein sequence ID" value="OTF81654.1"/>
    <property type="molecule type" value="Genomic_DNA"/>
</dbReference>
<comment type="caution">
    <text evidence="11">The sequence shown here is derived from an EMBL/GenBank/DDBJ whole genome shotgun (WGS) entry which is preliminary data.</text>
</comment>
<evidence type="ECO:0000256" key="8">
    <source>
        <dbReference type="ARBA" id="ARBA00023136"/>
    </source>
</evidence>
<evidence type="ECO:0000256" key="4">
    <source>
        <dbReference type="ARBA" id="ARBA00022692"/>
    </source>
</evidence>
<evidence type="ECO:0000256" key="3">
    <source>
        <dbReference type="ARBA" id="ARBA00022448"/>
    </source>
</evidence>
<evidence type="ECO:0000256" key="5">
    <source>
        <dbReference type="ARBA" id="ARBA00022741"/>
    </source>
</evidence>
<dbReference type="InterPro" id="IPR027417">
    <property type="entry name" value="P-loop_NTPase"/>
</dbReference>
<dbReference type="InterPro" id="IPR003593">
    <property type="entry name" value="AAA+_ATPase"/>
</dbReference>
<name>A0A1Y3BNR1_EURMA</name>
<accession>A0A1Y3BNR1</accession>
<dbReference type="PROSITE" id="PS50893">
    <property type="entry name" value="ABC_TRANSPORTER_2"/>
    <property type="match status" value="1"/>
</dbReference>